<organism evidence="11 12">
    <name type="scientific">Helicobacter anseris</name>
    <dbReference type="NCBI Taxonomy" id="375926"/>
    <lineage>
        <taxon>Bacteria</taxon>
        <taxon>Pseudomonadati</taxon>
        <taxon>Campylobacterota</taxon>
        <taxon>Epsilonproteobacteria</taxon>
        <taxon>Campylobacterales</taxon>
        <taxon>Helicobacteraceae</taxon>
        <taxon>Helicobacter</taxon>
    </lineage>
</organism>
<dbReference type="NCBIfam" id="TIGR01662">
    <property type="entry name" value="HAD-SF-IIIA"/>
    <property type="match status" value="1"/>
</dbReference>
<dbReference type="GO" id="GO:0005975">
    <property type="term" value="P:carbohydrate metabolic process"/>
    <property type="evidence" value="ECO:0007669"/>
    <property type="project" value="InterPro"/>
</dbReference>
<evidence type="ECO:0000256" key="8">
    <source>
        <dbReference type="PIRSR" id="PIRSR004682-1"/>
    </source>
</evidence>
<dbReference type="OrthoDB" id="9814110at2"/>
<dbReference type="GO" id="GO:0005737">
    <property type="term" value="C:cytoplasm"/>
    <property type="evidence" value="ECO:0007669"/>
    <property type="project" value="UniProtKB-SubCell"/>
</dbReference>
<feature type="binding site" evidence="10">
    <location>
        <position position="99"/>
    </location>
    <ligand>
        <name>Zn(2+)</name>
        <dbReference type="ChEBI" id="CHEBI:29105"/>
    </ligand>
</feature>
<dbReference type="PANTHER" id="PTHR42891:SF1">
    <property type="entry name" value="D-GLYCERO-BETA-D-MANNO-HEPTOSE-1,7-BISPHOSPHATE 7-PHOSPHATASE"/>
    <property type="match status" value="1"/>
</dbReference>
<dbReference type="EC" id="3.1.3.-" evidence="7"/>
<evidence type="ECO:0000256" key="1">
    <source>
        <dbReference type="ARBA" id="ARBA00004496"/>
    </source>
</evidence>
<dbReference type="NCBIfam" id="TIGR01656">
    <property type="entry name" value="Histidinol-ppas"/>
    <property type="match status" value="1"/>
</dbReference>
<evidence type="ECO:0000256" key="6">
    <source>
        <dbReference type="ARBA" id="ARBA00031828"/>
    </source>
</evidence>
<feature type="active site" description="Proton donor" evidence="8">
    <location>
        <position position="9"/>
    </location>
</feature>
<keyword evidence="3 10" id="KW-0479">Metal-binding</keyword>
<evidence type="ECO:0000256" key="9">
    <source>
        <dbReference type="PIRSR" id="PIRSR004682-3"/>
    </source>
</evidence>
<keyword evidence="2 7" id="KW-0963">Cytoplasm</keyword>
<dbReference type="PANTHER" id="PTHR42891">
    <property type="entry name" value="D-GLYCERO-BETA-D-MANNO-HEPTOSE-1,7-BISPHOSPHATE 7-PHOSPHATASE"/>
    <property type="match status" value="1"/>
</dbReference>
<dbReference type="SUPFAM" id="SSF56784">
    <property type="entry name" value="HAD-like"/>
    <property type="match status" value="1"/>
</dbReference>
<keyword evidence="5 7" id="KW-0119">Carbohydrate metabolism</keyword>
<dbReference type="Proteomes" id="UP000256695">
    <property type="component" value="Unassembled WGS sequence"/>
</dbReference>
<dbReference type="InterPro" id="IPR036412">
    <property type="entry name" value="HAD-like_sf"/>
</dbReference>
<evidence type="ECO:0000313" key="12">
    <source>
        <dbReference type="Proteomes" id="UP000256695"/>
    </source>
</evidence>
<feature type="binding site" evidence="10">
    <location>
        <position position="126"/>
    </location>
    <ligand>
        <name>Mg(2+)</name>
        <dbReference type="ChEBI" id="CHEBI:18420"/>
    </ligand>
</feature>
<dbReference type="GO" id="GO:0046872">
    <property type="term" value="F:metal ion binding"/>
    <property type="evidence" value="ECO:0007669"/>
    <property type="project" value="UniProtKB-KW"/>
</dbReference>
<protein>
    <recommendedName>
        <fullName evidence="6 7">D,D-heptose 1,7-bisphosphate phosphatase</fullName>
        <ecNumber evidence="7">3.1.3.-</ecNumber>
    </recommendedName>
</protein>
<proteinExistence type="inferred from homology"/>
<feature type="binding site" evidence="10">
    <location>
        <position position="91"/>
    </location>
    <ligand>
        <name>Zn(2+)</name>
        <dbReference type="ChEBI" id="CHEBI:29105"/>
    </ligand>
</feature>
<evidence type="ECO:0000256" key="5">
    <source>
        <dbReference type="ARBA" id="ARBA00023277"/>
    </source>
</evidence>
<feature type="site" description="Contributes to substrate recognition" evidence="9">
    <location>
        <position position="100"/>
    </location>
</feature>
<keyword evidence="10" id="KW-0460">Magnesium</keyword>
<keyword evidence="10" id="KW-0862">Zinc</keyword>
<comment type="caution">
    <text evidence="11">The sequence shown here is derived from an EMBL/GenBank/DDBJ whole genome shotgun (WGS) entry which is preliminary data.</text>
</comment>
<keyword evidence="12" id="KW-1185">Reference proteome</keyword>
<evidence type="ECO:0000313" key="11">
    <source>
        <dbReference type="EMBL" id="RDU74201.1"/>
    </source>
</evidence>
<dbReference type="Pfam" id="PF13242">
    <property type="entry name" value="Hydrolase_like"/>
    <property type="match status" value="1"/>
</dbReference>
<dbReference type="GO" id="GO:0016791">
    <property type="term" value="F:phosphatase activity"/>
    <property type="evidence" value="ECO:0007669"/>
    <property type="project" value="InterPro"/>
</dbReference>
<feature type="active site" description="Nucleophile" evidence="8">
    <location>
        <position position="7"/>
    </location>
</feature>
<dbReference type="PIRSF" id="PIRSF004682">
    <property type="entry name" value="GmhB"/>
    <property type="match status" value="1"/>
</dbReference>
<evidence type="ECO:0000256" key="10">
    <source>
        <dbReference type="PIRSR" id="PIRSR004682-4"/>
    </source>
</evidence>
<comment type="similarity">
    <text evidence="7">Belongs to the gmhB family.</text>
</comment>
<dbReference type="InterPro" id="IPR006549">
    <property type="entry name" value="HAD-SF_hydro_IIIA"/>
</dbReference>
<comment type="subcellular location">
    <subcellularLocation>
        <location evidence="1 7">Cytoplasm</location>
    </subcellularLocation>
</comment>
<dbReference type="InterPro" id="IPR006543">
    <property type="entry name" value="Histidinol-phos"/>
</dbReference>
<keyword evidence="4 7" id="KW-0378">Hydrolase</keyword>
<gene>
    <name evidence="11" type="ORF">CQA57_02730</name>
</gene>
<dbReference type="Gene3D" id="3.40.50.1000">
    <property type="entry name" value="HAD superfamily/HAD-like"/>
    <property type="match status" value="1"/>
</dbReference>
<evidence type="ECO:0000256" key="7">
    <source>
        <dbReference type="PIRNR" id="PIRNR004682"/>
    </source>
</evidence>
<dbReference type="EMBL" id="NXLX01000004">
    <property type="protein sequence ID" value="RDU74201.1"/>
    <property type="molecule type" value="Genomic_DNA"/>
</dbReference>
<feature type="binding site" evidence="10">
    <location>
        <position position="89"/>
    </location>
    <ligand>
        <name>Zn(2+)</name>
        <dbReference type="ChEBI" id="CHEBI:29105"/>
    </ligand>
</feature>
<dbReference type="CDD" id="cd07503">
    <property type="entry name" value="HAD_HisB-N"/>
    <property type="match status" value="1"/>
</dbReference>
<name>A0A3D8JBD1_9HELI</name>
<feature type="binding site" evidence="10">
    <location>
        <position position="7"/>
    </location>
    <ligand>
        <name>Mg(2+)</name>
        <dbReference type="ChEBI" id="CHEBI:18420"/>
    </ligand>
</feature>
<feature type="site" description="Stabilizes the phosphoryl group" evidence="9">
    <location>
        <position position="101"/>
    </location>
</feature>
<feature type="site" description="Stabilizes the phosphoryl group" evidence="9">
    <location>
        <position position="49"/>
    </location>
</feature>
<dbReference type="AlphaFoldDB" id="A0A3D8JBD1"/>
<sequence length="179" mass="20927">MKAIFFDRDGIVNRDFGYVYRQEDFTFCDGIFELLDFCKKQGFLLLLVTNQSGIGMGYYTLEDFKDVSNYMQNELKQRLGYGFDSIYFCPHKPEDECLCRKPKPGMIQKAMKDYKLDLSQSVLIGDRLRDVQSAQNAGIKYKILVKNQSEDMGEVVIENLYQVNYIKEIISLMQREILK</sequence>
<comment type="cofactor">
    <cofactor evidence="10">
        <name>Mg(2+)</name>
        <dbReference type="ChEBI" id="CHEBI:18420"/>
    </cofactor>
</comment>
<comment type="cofactor">
    <cofactor evidence="10">
        <name>Zn(2+)</name>
        <dbReference type="ChEBI" id="CHEBI:29105"/>
    </cofactor>
</comment>
<evidence type="ECO:0000256" key="4">
    <source>
        <dbReference type="ARBA" id="ARBA00022801"/>
    </source>
</evidence>
<accession>A0A3D8JBD1</accession>
<dbReference type="NCBIfam" id="TIGR00213">
    <property type="entry name" value="GmhB_yaeD"/>
    <property type="match status" value="1"/>
</dbReference>
<dbReference type="InterPro" id="IPR004446">
    <property type="entry name" value="Heptose_bisP_phosphatase"/>
</dbReference>
<feature type="binding site" evidence="10">
    <location>
        <position position="9"/>
    </location>
    <ligand>
        <name>Mg(2+)</name>
        <dbReference type="ChEBI" id="CHEBI:18420"/>
    </ligand>
</feature>
<dbReference type="RefSeq" id="WP_115578709.1">
    <property type="nucleotide sequence ID" value="NZ_NXLX01000004.1"/>
</dbReference>
<feature type="binding site" evidence="10">
    <location>
        <position position="97"/>
    </location>
    <ligand>
        <name>Zn(2+)</name>
        <dbReference type="ChEBI" id="CHEBI:29105"/>
    </ligand>
</feature>
<dbReference type="InterPro" id="IPR023214">
    <property type="entry name" value="HAD_sf"/>
</dbReference>
<reference evidence="11 12" key="1">
    <citation type="submission" date="2018-04" db="EMBL/GenBank/DDBJ databases">
        <title>Novel Campyloabacter and Helicobacter Species and Strains.</title>
        <authorList>
            <person name="Mannion A.J."/>
            <person name="Shen Z."/>
            <person name="Fox J.G."/>
        </authorList>
    </citation>
    <scope>NUCLEOTIDE SEQUENCE [LARGE SCALE GENOMIC DNA]</scope>
    <source>
        <strain evidence="11 12">MIT 04-9362</strain>
    </source>
</reference>
<evidence type="ECO:0000256" key="2">
    <source>
        <dbReference type="ARBA" id="ARBA00022490"/>
    </source>
</evidence>
<evidence type="ECO:0000256" key="3">
    <source>
        <dbReference type="ARBA" id="ARBA00022723"/>
    </source>
</evidence>